<sequence length="545" mass="60216">MAANKPGPVSVAELGSWPLSVLKNLLCAGDGNDGERLSRLRAILRDGMCVYSDYSGLAGEYEIWTQMREALKLFASEHAVDDFQDVSIQHARFCDIGSLQQTVLSHISAMCGNRTCVFSDINDRLPATAVMMLDSMLPNSKMSREDTARAYADMLAWLQDNRPALQPEGEVPEPSQKRLRRRLFQSDSESGPVPRKKLLVNMAGTTCCGWSSVGKGLHFADPSERPHAIWVTERRRRAEMDLEDVVFSECTTRYPVQEKLGVLQETHEILSIVINPMALGWPVRRNRLFACALNRQSVAWMGPGQEDLLPHFLKFCGADLMLTGDVFLVAPMSEVCEAENAMASRRGFRVAGTDRVLSMSQIYAPGMLNRYHGYEEARAALLESGEVSGESWFADLDQTLGAGTSTPGQVLPSALTHFTIHSWAAKRMVLNKEVYLAHGYNTYPEATRWPIPFQAQDHVLSLSSSSQKQLVGNGWHLPTMASWIFYVLAHTVKINREASIEPEKTLLRRGGSSLGGLTRGRSSLSLGSPSDVCDSQETLSLGADC</sequence>
<dbReference type="OrthoDB" id="436008at2759"/>
<dbReference type="EMBL" id="CAJNDS010000935">
    <property type="protein sequence ID" value="CAE7241322.1"/>
    <property type="molecule type" value="Genomic_DNA"/>
</dbReference>
<organism evidence="2 3">
    <name type="scientific">Symbiodinium natans</name>
    <dbReference type="NCBI Taxonomy" id="878477"/>
    <lineage>
        <taxon>Eukaryota</taxon>
        <taxon>Sar</taxon>
        <taxon>Alveolata</taxon>
        <taxon>Dinophyceae</taxon>
        <taxon>Suessiales</taxon>
        <taxon>Symbiodiniaceae</taxon>
        <taxon>Symbiodinium</taxon>
    </lineage>
</organism>
<evidence type="ECO:0000313" key="3">
    <source>
        <dbReference type="Proteomes" id="UP000604046"/>
    </source>
</evidence>
<comment type="caution">
    <text evidence="2">The sequence shown here is derived from an EMBL/GenBank/DDBJ whole genome shotgun (WGS) entry which is preliminary data.</text>
</comment>
<reference evidence="2" key="1">
    <citation type="submission" date="2021-02" db="EMBL/GenBank/DDBJ databases">
        <authorList>
            <person name="Dougan E. K."/>
            <person name="Rhodes N."/>
            <person name="Thang M."/>
            <person name="Chan C."/>
        </authorList>
    </citation>
    <scope>NUCLEOTIDE SEQUENCE</scope>
</reference>
<feature type="region of interest" description="Disordered" evidence="1">
    <location>
        <begin position="164"/>
        <end position="192"/>
    </location>
</feature>
<feature type="region of interest" description="Disordered" evidence="1">
    <location>
        <begin position="511"/>
        <end position="545"/>
    </location>
</feature>
<dbReference type="Proteomes" id="UP000604046">
    <property type="component" value="Unassembled WGS sequence"/>
</dbReference>
<feature type="compositionally biased region" description="Low complexity" evidence="1">
    <location>
        <begin position="519"/>
        <end position="528"/>
    </location>
</feature>
<gene>
    <name evidence="2" type="ORF">SNAT2548_LOCUS10892</name>
</gene>
<keyword evidence="3" id="KW-1185">Reference proteome</keyword>
<accession>A0A812L4M4</accession>
<evidence type="ECO:0000313" key="2">
    <source>
        <dbReference type="EMBL" id="CAE7241322.1"/>
    </source>
</evidence>
<evidence type="ECO:0000256" key="1">
    <source>
        <dbReference type="SAM" id="MobiDB-lite"/>
    </source>
</evidence>
<name>A0A812L4M4_9DINO</name>
<protein>
    <submittedName>
        <fullName evidence="2">Uncharacterized protein</fullName>
    </submittedName>
</protein>
<proteinExistence type="predicted"/>
<dbReference type="AlphaFoldDB" id="A0A812L4M4"/>